<accession>A0A6A4HB51</accession>
<evidence type="ECO:0000313" key="2">
    <source>
        <dbReference type="EMBL" id="KAE9394457.1"/>
    </source>
</evidence>
<organism evidence="2 3">
    <name type="scientific">Gymnopus androsaceus JB14</name>
    <dbReference type="NCBI Taxonomy" id="1447944"/>
    <lineage>
        <taxon>Eukaryota</taxon>
        <taxon>Fungi</taxon>
        <taxon>Dikarya</taxon>
        <taxon>Basidiomycota</taxon>
        <taxon>Agaricomycotina</taxon>
        <taxon>Agaricomycetes</taxon>
        <taxon>Agaricomycetidae</taxon>
        <taxon>Agaricales</taxon>
        <taxon>Marasmiineae</taxon>
        <taxon>Omphalotaceae</taxon>
        <taxon>Gymnopus</taxon>
    </lineage>
</organism>
<dbReference type="AlphaFoldDB" id="A0A6A4HB51"/>
<feature type="compositionally biased region" description="Pro residues" evidence="1">
    <location>
        <begin position="314"/>
        <end position="324"/>
    </location>
</feature>
<proteinExistence type="predicted"/>
<feature type="compositionally biased region" description="Gly residues" evidence="1">
    <location>
        <begin position="221"/>
        <end position="237"/>
    </location>
</feature>
<sequence>MPVWCPLAPSASITAFISFLYKMLYMLRSIVTYSSSLCLDLSEKMARYFHAVHNAKLDKSTEAAASDWWHELRDGTLQEGSFKDGNIYRYHVVAHASTVDDVRLILSPFGTSDFYSHLSPFAALLNALRTLYVWTQSHESDAYPPQSDPTLYAALQKAQIPNRHQIMEQMRSIHTSLMSSLVQIKAATKYNRIWTPRRGGGGRSGGGDTLQKYGFDDGLDFGGWNDGTGGGDTGGAEGPSSSSAPDSLKEPQDGDILFVVPDESVGSIWSHDDSNEGIISVEISLQEGLNGPSPAQQVIDDWRRDKPSSMLVKSPPPPSVPLVPPYTRSTMSKPRLSLSSKFKLTDNTLHEKENRDVKSHARKRGPKTYVSLKRAGHRTAALRILGELNVSL</sequence>
<feature type="region of interest" description="Disordered" evidence="1">
    <location>
        <begin position="307"/>
        <end position="332"/>
    </location>
</feature>
<dbReference type="EMBL" id="ML769549">
    <property type="protein sequence ID" value="KAE9394457.1"/>
    <property type="molecule type" value="Genomic_DNA"/>
</dbReference>
<keyword evidence="3" id="KW-1185">Reference proteome</keyword>
<feature type="region of interest" description="Disordered" evidence="1">
    <location>
        <begin position="221"/>
        <end position="252"/>
    </location>
</feature>
<protein>
    <submittedName>
        <fullName evidence="2">Uncharacterized protein</fullName>
    </submittedName>
</protein>
<evidence type="ECO:0000256" key="1">
    <source>
        <dbReference type="SAM" id="MobiDB-lite"/>
    </source>
</evidence>
<name>A0A6A4HB51_9AGAR</name>
<reference evidence="2" key="1">
    <citation type="journal article" date="2019" name="Environ. Microbiol.">
        <title>Fungal ecological strategies reflected in gene transcription - a case study of two litter decomposers.</title>
        <authorList>
            <person name="Barbi F."/>
            <person name="Kohler A."/>
            <person name="Barry K."/>
            <person name="Baskaran P."/>
            <person name="Daum C."/>
            <person name="Fauchery L."/>
            <person name="Ihrmark K."/>
            <person name="Kuo A."/>
            <person name="LaButti K."/>
            <person name="Lipzen A."/>
            <person name="Morin E."/>
            <person name="Grigoriev I.V."/>
            <person name="Henrissat B."/>
            <person name="Lindahl B."/>
            <person name="Martin F."/>
        </authorList>
    </citation>
    <scope>NUCLEOTIDE SEQUENCE</scope>
    <source>
        <strain evidence="2">JB14</strain>
    </source>
</reference>
<dbReference type="Proteomes" id="UP000799118">
    <property type="component" value="Unassembled WGS sequence"/>
</dbReference>
<dbReference type="OrthoDB" id="3070251at2759"/>
<gene>
    <name evidence="2" type="ORF">BT96DRAFT_186309</name>
</gene>
<evidence type="ECO:0000313" key="3">
    <source>
        <dbReference type="Proteomes" id="UP000799118"/>
    </source>
</evidence>